<proteinExistence type="predicted"/>
<keyword evidence="3" id="KW-1185">Reference proteome</keyword>
<dbReference type="SUPFAM" id="SSF103196">
    <property type="entry name" value="Roadblock/LC7 domain"/>
    <property type="match status" value="1"/>
</dbReference>
<gene>
    <name evidence="2" type="ordered locus">PCC7424_4094</name>
</gene>
<dbReference type="Proteomes" id="UP000002384">
    <property type="component" value="Chromosome"/>
</dbReference>
<dbReference type="AlphaFoldDB" id="B7KL95"/>
<dbReference type="HOGENOM" id="CLU_1583775_0_0_3"/>
<protein>
    <submittedName>
        <fullName evidence="2">Roadblock/LC7 family protein</fullName>
    </submittedName>
</protein>
<dbReference type="OrthoDB" id="581316at2"/>
<dbReference type="eggNOG" id="COG2018">
    <property type="taxonomic scope" value="Bacteria"/>
</dbReference>
<feature type="domain" description="Roadblock/LAMTOR2" evidence="1">
    <location>
        <begin position="9"/>
        <end position="93"/>
    </location>
</feature>
<dbReference type="EMBL" id="CP001291">
    <property type="protein sequence ID" value="ACK72467.1"/>
    <property type="molecule type" value="Genomic_DNA"/>
</dbReference>
<dbReference type="Gene3D" id="3.30.450.30">
    <property type="entry name" value="Dynein light chain 2a, cytoplasmic"/>
    <property type="match status" value="1"/>
</dbReference>
<accession>B7KL95</accession>
<evidence type="ECO:0000313" key="3">
    <source>
        <dbReference type="Proteomes" id="UP000002384"/>
    </source>
</evidence>
<dbReference type="Pfam" id="PF03259">
    <property type="entry name" value="Robl_LC7"/>
    <property type="match status" value="1"/>
</dbReference>
<reference evidence="3" key="1">
    <citation type="journal article" date="2011" name="MBio">
        <title>Novel metabolic attributes of the genus Cyanothece, comprising a group of unicellular nitrogen-fixing Cyanobacteria.</title>
        <authorList>
            <person name="Bandyopadhyay A."/>
            <person name="Elvitigala T."/>
            <person name="Welsh E."/>
            <person name="Stockel J."/>
            <person name="Liberton M."/>
            <person name="Min H."/>
            <person name="Sherman L.A."/>
            <person name="Pakrasi H.B."/>
        </authorList>
    </citation>
    <scope>NUCLEOTIDE SEQUENCE [LARGE SCALE GENOMIC DNA]</scope>
    <source>
        <strain evidence="3">PCC 7424</strain>
    </source>
</reference>
<name>B7KL95_GLOC7</name>
<evidence type="ECO:0000313" key="2">
    <source>
        <dbReference type="EMBL" id="ACK72467.1"/>
    </source>
</evidence>
<evidence type="ECO:0000259" key="1">
    <source>
        <dbReference type="Pfam" id="PF03259"/>
    </source>
</evidence>
<dbReference type="KEGG" id="cyc:PCC7424_4094"/>
<dbReference type="RefSeq" id="WP_015956052.1">
    <property type="nucleotide sequence ID" value="NC_011729.1"/>
</dbReference>
<dbReference type="STRING" id="65393.PCC7424_4094"/>
<sequence length="168" mass="18826">MNIKRINALLTELMNICREIEGSVLVSSDGQLLTEAIGIDNQTGQLLAGTFLHLMQNTCQEFDDSEIESISLKGQDGYVIFTSCYSEVFLLIKASHKVSVGFLKREIELMSKKLQTEFQETSSSVFSSYRSTAPELLNSSTKTGSSKFNRNERSIQTTSIRYRGLFKS</sequence>
<dbReference type="InterPro" id="IPR004942">
    <property type="entry name" value="Roadblock/LAMTOR2_dom"/>
</dbReference>
<organism evidence="2 3">
    <name type="scientific">Gloeothece citriformis (strain PCC 7424)</name>
    <name type="common">Cyanothece sp. (strain PCC 7424)</name>
    <dbReference type="NCBI Taxonomy" id="65393"/>
    <lineage>
        <taxon>Bacteria</taxon>
        <taxon>Bacillati</taxon>
        <taxon>Cyanobacteriota</taxon>
        <taxon>Cyanophyceae</taxon>
        <taxon>Oscillatoriophycideae</taxon>
        <taxon>Chroococcales</taxon>
        <taxon>Aphanothecaceae</taxon>
        <taxon>Gloeothece</taxon>
        <taxon>Gloeothece citriformis</taxon>
    </lineage>
</organism>